<sequence length="195" mass="20333">MLAAGCGTAPPVADPPAPPPMDPPVAAQAPAASAPTVAAAPAAAPSTPSHAPAADALLGRLLAFHERFRTLPAADAAREQARLAADGSAEATLQLAWALGLPQAPGRAPGDLTRALALLDPLARGDSPEAPLARLLLARLTEQRRLEEQLDRQAQQQRDLQRRNDQLREQLDALRAIERSLGPRQSAPASAPRTP</sequence>
<feature type="region of interest" description="Disordered" evidence="1">
    <location>
        <begin position="150"/>
        <end position="195"/>
    </location>
</feature>
<reference evidence="2 3" key="1">
    <citation type="submission" date="2019-01" db="EMBL/GenBank/DDBJ databases">
        <authorList>
            <person name="Chen W.-M."/>
        </authorList>
    </citation>
    <scope>NUCLEOTIDE SEQUENCE [LARGE SCALE GENOMIC DNA]</scope>
    <source>
        <strain evidence="2 3">ICH-3</strain>
    </source>
</reference>
<dbReference type="Proteomes" id="UP000288178">
    <property type="component" value="Unassembled WGS sequence"/>
</dbReference>
<accession>A0A437JU19</accession>
<keyword evidence="3" id="KW-1185">Reference proteome</keyword>
<feature type="region of interest" description="Disordered" evidence="1">
    <location>
        <begin position="1"/>
        <end position="51"/>
    </location>
</feature>
<organism evidence="2 3">
    <name type="scientific">Rubrivivax albus</name>
    <dbReference type="NCBI Taxonomy" id="2499835"/>
    <lineage>
        <taxon>Bacteria</taxon>
        <taxon>Pseudomonadati</taxon>
        <taxon>Pseudomonadota</taxon>
        <taxon>Betaproteobacteria</taxon>
        <taxon>Burkholderiales</taxon>
        <taxon>Sphaerotilaceae</taxon>
        <taxon>Rubrivivax</taxon>
    </lineage>
</organism>
<gene>
    <name evidence="2" type="ORF">ENE75_15720</name>
</gene>
<comment type="caution">
    <text evidence="2">The sequence shown here is derived from an EMBL/GenBank/DDBJ whole genome shotgun (WGS) entry which is preliminary data.</text>
</comment>
<feature type="compositionally biased region" description="Pro residues" evidence="1">
    <location>
        <begin position="12"/>
        <end position="23"/>
    </location>
</feature>
<dbReference type="EMBL" id="SACT01000005">
    <property type="protein sequence ID" value="RVT50634.1"/>
    <property type="molecule type" value="Genomic_DNA"/>
</dbReference>
<evidence type="ECO:0000313" key="3">
    <source>
        <dbReference type="Proteomes" id="UP000288178"/>
    </source>
</evidence>
<name>A0A437JU19_9BURK</name>
<feature type="compositionally biased region" description="Low complexity" evidence="1">
    <location>
        <begin position="24"/>
        <end position="51"/>
    </location>
</feature>
<evidence type="ECO:0008006" key="4">
    <source>
        <dbReference type="Google" id="ProtNLM"/>
    </source>
</evidence>
<evidence type="ECO:0000256" key="1">
    <source>
        <dbReference type="SAM" id="MobiDB-lite"/>
    </source>
</evidence>
<protein>
    <recommendedName>
        <fullName evidence="4">Permease</fullName>
    </recommendedName>
</protein>
<proteinExistence type="predicted"/>
<feature type="compositionally biased region" description="Basic and acidic residues" evidence="1">
    <location>
        <begin position="159"/>
        <end position="178"/>
    </location>
</feature>
<dbReference type="AlphaFoldDB" id="A0A437JU19"/>
<evidence type="ECO:0000313" key="2">
    <source>
        <dbReference type="EMBL" id="RVT50634.1"/>
    </source>
</evidence>